<dbReference type="EMBL" id="KE747817">
    <property type="protein sequence ID" value="RMZ68815.1"/>
    <property type="molecule type" value="Genomic_DNA"/>
</dbReference>
<dbReference type="GO" id="GO:0003676">
    <property type="term" value="F:nucleic acid binding"/>
    <property type="evidence" value="ECO:0007669"/>
    <property type="project" value="InterPro"/>
</dbReference>
<evidence type="ECO:0000313" key="4">
    <source>
        <dbReference type="Proteomes" id="UP000265663"/>
    </source>
</evidence>
<accession>A0A3M7M2R5</accession>
<protein>
    <recommendedName>
        <fullName evidence="2">Piwi domain-containing protein</fullName>
    </recommendedName>
</protein>
<dbReference type="Pfam" id="PF02171">
    <property type="entry name" value="Piwi"/>
    <property type="match status" value="1"/>
</dbReference>
<sequence length="896" mass="101271">MSARIRRDAITTCLQGLSVDAFFQLSQKPAPRSVENEEATIPNDHLIYFASDHNRLHTRPNEDIPAYIVAAINEKDRLTRQPIWCSRDLGKQYTLDSQGTNKSEYWKKVQLLVRQFIQTASVGSSFDTHVSCTRTGVLLREADKKKHSAYKFDDGRVTLLETSKVIVLFRTIVKLDPNGRKIHVETDLVPGVNGGILVSELMASAFGLSIVDSDNHDRVAKARAMLVGLRVVRTYPRAKGPGSASNAAATGLSHEKGPITISPNSRPPLSDITLTVHNERGVATKQGSRKQHSSEEFPDSIIVDVKPAAEVPNFRIDGSLKFPNMPLANIGKNSWVPLELLKTVGTSKDLQEIPAIGYMTASLQERRARYKIEQNEEKLLKADMELIEKLRSSHPLLVLPEENPVITKFVYYPTEITRTTNQRTEVPPTGVGVKYGLIYVQPKGLRSDTSEDFANLVLKLLNTNRKLRIDESFSPSVAVIPDIKFLLLPPSEQHSEIKALYESEPNTIIAIVDERGRSKQDIRFIRAELQKFGNRKLGAVVQCISKRDLEVRSGCPSHLPMGILQRINVMHGNTNFVVQSCPDLQSDKKLMIVGAHISHPSSGAATSCPSVASIVGSVDEDLMHYPGSARLQPTLKATFWRENRNLAKIKYEVYSQIQDLKSMMVERIEAWINKQGDLYAPHIVFYRHSNITFDKKLISEEIEEIQRACDQFPDWKHGYMTFSYLLVNKNAHIHSPYQNRDKETAHRKFTLANPGEKAAGHKYQYHVQQIPGHDDIFSTDHHQHLTRHLNSNYQLGKNDSIAIALPVHFAQKLAKRMYDYFHFAVTNKYDNLSSILRRLEYPEAQAAENDKQMTEMMNEYLLGYGNAQAGRGGYEIPPPVRKHPWLECLNEKMFYL</sequence>
<evidence type="ECO:0000256" key="1">
    <source>
        <dbReference type="SAM" id="MobiDB-lite"/>
    </source>
</evidence>
<dbReference type="SUPFAM" id="SSF53098">
    <property type="entry name" value="Ribonuclease H-like"/>
    <property type="match status" value="1"/>
</dbReference>
<feature type="region of interest" description="Disordered" evidence="1">
    <location>
        <begin position="240"/>
        <end position="268"/>
    </location>
</feature>
<evidence type="ECO:0000259" key="2">
    <source>
        <dbReference type="PROSITE" id="PS50822"/>
    </source>
</evidence>
<feature type="domain" description="Piwi" evidence="2">
    <location>
        <begin position="507"/>
        <end position="822"/>
    </location>
</feature>
<dbReference type="SMART" id="SM00950">
    <property type="entry name" value="Piwi"/>
    <property type="match status" value="1"/>
</dbReference>
<proteinExistence type="predicted"/>
<dbReference type="OrthoDB" id="3800893at2759"/>
<dbReference type="Gene3D" id="3.30.420.10">
    <property type="entry name" value="Ribonuclease H-like superfamily/Ribonuclease H"/>
    <property type="match status" value="1"/>
</dbReference>
<dbReference type="AlphaFoldDB" id="A0A3M7M2R5"/>
<evidence type="ECO:0000313" key="3">
    <source>
        <dbReference type="EMBL" id="RMZ68815.1"/>
    </source>
</evidence>
<name>A0A3M7M2R5_9PLEO</name>
<dbReference type="InterPro" id="IPR012337">
    <property type="entry name" value="RNaseH-like_sf"/>
</dbReference>
<organism evidence="3 4">
    <name type="scientific">Pyrenophora seminiperda CCB06</name>
    <dbReference type="NCBI Taxonomy" id="1302712"/>
    <lineage>
        <taxon>Eukaryota</taxon>
        <taxon>Fungi</taxon>
        <taxon>Dikarya</taxon>
        <taxon>Ascomycota</taxon>
        <taxon>Pezizomycotina</taxon>
        <taxon>Dothideomycetes</taxon>
        <taxon>Pleosporomycetidae</taxon>
        <taxon>Pleosporales</taxon>
        <taxon>Pleosporineae</taxon>
        <taxon>Pleosporaceae</taxon>
        <taxon>Pyrenophora</taxon>
    </lineage>
</organism>
<gene>
    <name evidence="3" type="ORF">GMOD_00002676</name>
</gene>
<dbReference type="InterPro" id="IPR003165">
    <property type="entry name" value="Piwi"/>
</dbReference>
<keyword evidence="4" id="KW-1185">Reference proteome</keyword>
<reference evidence="3 4" key="1">
    <citation type="journal article" date="2014" name="PLoS ONE">
        <title>De novo Genome Assembly of the Fungal Plant Pathogen Pyrenophora semeniperda.</title>
        <authorList>
            <person name="Soliai M.M."/>
            <person name="Meyer S.E."/>
            <person name="Udall J.A."/>
            <person name="Elzinga D.E."/>
            <person name="Hermansen R.A."/>
            <person name="Bodily P.M."/>
            <person name="Hart A.A."/>
            <person name="Coleman C.E."/>
        </authorList>
    </citation>
    <scope>NUCLEOTIDE SEQUENCE [LARGE SCALE GENOMIC DNA]</scope>
    <source>
        <strain evidence="3 4">CCB06</strain>
        <tissue evidence="3">Mycelium</tissue>
    </source>
</reference>
<dbReference type="PROSITE" id="PS50822">
    <property type="entry name" value="PIWI"/>
    <property type="match status" value="1"/>
</dbReference>
<dbReference type="Proteomes" id="UP000265663">
    <property type="component" value="Unassembled WGS sequence"/>
</dbReference>
<dbReference type="PANTHER" id="PTHR22891">
    <property type="entry name" value="EUKARYOTIC TRANSLATION INITIATION FACTOR 2C"/>
    <property type="match status" value="1"/>
</dbReference>
<dbReference type="InterPro" id="IPR036397">
    <property type="entry name" value="RNaseH_sf"/>
</dbReference>